<dbReference type="Pfam" id="PF00378">
    <property type="entry name" value="ECH_1"/>
    <property type="match status" value="1"/>
</dbReference>
<gene>
    <name evidence="3" type="ORF">O181_043122</name>
</gene>
<dbReference type="OrthoDB" id="2139957at2759"/>
<dbReference type="InterPro" id="IPR001753">
    <property type="entry name" value="Enoyl-CoA_hydra/iso"/>
</dbReference>
<evidence type="ECO:0000313" key="3">
    <source>
        <dbReference type="EMBL" id="MBW0503407.1"/>
    </source>
</evidence>
<evidence type="ECO:0008006" key="5">
    <source>
        <dbReference type="Google" id="ProtNLM"/>
    </source>
</evidence>
<dbReference type="InterPro" id="IPR018376">
    <property type="entry name" value="Enoyl-CoA_hyd/isom_CS"/>
</dbReference>
<name>A0A9Q3DJY0_9BASI</name>
<reference evidence="3" key="1">
    <citation type="submission" date="2021-03" db="EMBL/GenBank/DDBJ databases">
        <title>Draft genome sequence of rust myrtle Austropuccinia psidii MF-1, a brazilian biotype.</title>
        <authorList>
            <person name="Quecine M.C."/>
            <person name="Pachon D.M.R."/>
            <person name="Bonatelli M.L."/>
            <person name="Correr F.H."/>
            <person name="Franceschini L.M."/>
            <person name="Leite T.F."/>
            <person name="Margarido G.R.A."/>
            <person name="Almeida C.A."/>
            <person name="Ferrarezi J.A."/>
            <person name="Labate C.A."/>
        </authorList>
    </citation>
    <scope>NUCLEOTIDE SEQUENCE</scope>
    <source>
        <strain evidence="3">MF-1</strain>
    </source>
</reference>
<dbReference type="PANTHER" id="PTHR11941">
    <property type="entry name" value="ENOYL-COA HYDRATASE-RELATED"/>
    <property type="match status" value="1"/>
</dbReference>
<comment type="caution">
    <text evidence="3">The sequence shown here is derived from an EMBL/GenBank/DDBJ whole genome shotgun (WGS) entry which is preliminary data.</text>
</comment>
<accession>A0A9Q3DJY0</accession>
<evidence type="ECO:0000313" key="4">
    <source>
        <dbReference type="Proteomes" id="UP000765509"/>
    </source>
</evidence>
<comment type="similarity">
    <text evidence="1 2">Belongs to the enoyl-CoA hydratase/isomerase family.</text>
</comment>
<evidence type="ECO:0000256" key="2">
    <source>
        <dbReference type="RuleBase" id="RU003707"/>
    </source>
</evidence>
<dbReference type="SUPFAM" id="SSF52096">
    <property type="entry name" value="ClpP/crotonase"/>
    <property type="match status" value="1"/>
</dbReference>
<dbReference type="AlphaFoldDB" id="A0A9Q3DJY0"/>
<dbReference type="Gene3D" id="3.90.226.10">
    <property type="entry name" value="2-enoyl-CoA Hydratase, Chain A, domain 1"/>
    <property type="match status" value="1"/>
</dbReference>
<dbReference type="GO" id="GO:0003824">
    <property type="term" value="F:catalytic activity"/>
    <property type="evidence" value="ECO:0007669"/>
    <property type="project" value="InterPro"/>
</dbReference>
<dbReference type="CDD" id="cd06558">
    <property type="entry name" value="crotonase-like"/>
    <property type="match status" value="1"/>
</dbReference>
<keyword evidence="4" id="KW-1185">Reference proteome</keyword>
<dbReference type="PANTHER" id="PTHR11941:SF158">
    <property type="entry name" value="ENOYL-COA HYDRATASE (AFU_ORTHOLOGUE AFUA_2G10650)"/>
    <property type="match status" value="1"/>
</dbReference>
<protein>
    <recommendedName>
        <fullName evidence="5">Enoyl-CoA hydratase</fullName>
    </recommendedName>
</protein>
<organism evidence="3 4">
    <name type="scientific">Austropuccinia psidii MF-1</name>
    <dbReference type="NCBI Taxonomy" id="1389203"/>
    <lineage>
        <taxon>Eukaryota</taxon>
        <taxon>Fungi</taxon>
        <taxon>Dikarya</taxon>
        <taxon>Basidiomycota</taxon>
        <taxon>Pucciniomycotina</taxon>
        <taxon>Pucciniomycetes</taxon>
        <taxon>Pucciniales</taxon>
        <taxon>Sphaerophragmiaceae</taxon>
        <taxon>Austropuccinia</taxon>
    </lineage>
</organism>
<dbReference type="Proteomes" id="UP000765509">
    <property type="component" value="Unassembled WGS sequence"/>
</dbReference>
<dbReference type="GO" id="GO:0006635">
    <property type="term" value="P:fatty acid beta-oxidation"/>
    <property type="evidence" value="ECO:0007669"/>
    <property type="project" value="TreeGrafter"/>
</dbReference>
<proteinExistence type="inferred from homology"/>
<dbReference type="EMBL" id="AVOT02017360">
    <property type="protein sequence ID" value="MBW0503407.1"/>
    <property type="molecule type" value="Genomic_DNA"/>
</dbReference>
<evidence type="ECO:0000256" key="1">
    <source>
        <dbReference type="ARBA" id="ARBA00005254"/>
    </source>
</evidence>
<sequence>MSITTTLPLIFRISDPMTSEHLPMLGPTVQASLLEHGRVLLVTMNRPKYLNAMTDEMEEDLAKILDHAESRPSIWVIIITGSSNPSSVRAFCAGQDLREWSKKLQSNQQDRLLKNPNGFGSLSRRSSRKPIVAAVDGLCLGGGLELMLNCDLVVATEQSKFGFPEVTKGTYVAQGGIPRLLQQCGRALACELLFLGRPISAIEARDRFRIVNQVTTSEDIMSSVLAIARKIILNSPTAVQLTKLALMDTFRFDPQLVLRQEELAKLNALEKDIGIGFERATVTTILRDEFQDWSHGRNLKEGIQSFIEKRSAVWTDPPSPKTTLNRSAQSLRNLKSKI</sequence>
<dbReference type="GO" id="GO:0005739">
    <property type="term" value="C:mitochondrion"/>
    <property type="evidence" value="ECO:0007669"/>
    <property type="project" value="TreeGrafter"/>
</dbReference>
<dbReference type="InterPro" id="IPR029045">
    <property type="entry name" value="ClpP/crotonase-like_dom_sf"/>
</dbReference>
<dbReference type="PROSITE" id="PS00166">
    <property type="entry name" value="ENOYL_COA_HYDRATASE"/>
    <property type="match status" value="1"/>
</dbReference>